<dbReference type="SUPFAM" id="SSF110857">
    <property type="entry name" value="Gamma-glutamyl cyclotransferase-like"/>
    <property type="match status" value="1"/>
</dbReference>
<dbReference type="CDD" id="cd06661">
    <property type="entry name" value="GGCT_like"/>
    <property type="match status" value="1"/>
</dbReference>
<geneLocation type="plasmid" evidence="3 4">
    <name>PPGU16_p2</name>
</geneLocation>
<accession>A0A7I8C349</accession>
<dbReference type="PANTHER" id="PTHR12192">
    <property type="entry name" value="CATION TRANSPORT PROTEIN CHAC-RELATED"/>
    <property type="match status" value="1"/>
</dbReference>
<gene>
    <name evidence="3" type="ORF">PPGU16_81320</name>
</gene>
<keyword evidence="2" id="KW-0456">Lyase</keyword>
<organism evidence="3 4">
    <name type="scientific">Paraburkholderia largidicola</name>
    <dbReference type="NCBI Taxonomy" id="3014751"/>
    <lineage>
        <taxon>Bacteria</taxon>
        <taxon>Pseudomonadati</taxon>
        <taxon>Pseudomonadota</taxon>
        <taxon>Betaproteobacteria</taxon>
        <taxon>Burkholderiales</taxon>
        <taxon>Burkholderiaceae</taxon>
        <taxon>Paraburkholderia</taxon>
    </lineage>
</organism>
<dbReference type="EMBL" id="AP023177">
    <property type="protein sequence ID" value="BCF95065.1"/>
    <property type="molecule type" value="Genomic_DNA"/>
</dbReference>
<evidence type="ECO:0000313" key="3">
    <source>
        <dbReference type="EMBL" id="BCF95065.1"/>
    </source>
</evidence>
<dbReference type="GO" id="GO:0016740">
    <property type="term" value="F:transferase activity"/>
    <property type="evidence" value="ECO:0007669"/>
    <property type="project" value="UniProtKB-KW"/>
</dbReference>
<evidence type="ECO:0000313" key="4">
    <source>
        <dbReference type="Proteomes" id="UP000510888"/>
    </source>
</evidence>
<dbReference type="GO" id="GO:0061928">
    <property type="term" value="F:glutathione specific gamma-glutamylcyclotransferase activity"/>
    <property type="evidence" value="ECO:0007669"/>
    <property type="project" value="UniProtKB-EC"/>
</dbReference>
<name>A0A7I8C349_9BURK</name>
<dbReference type="RefSeq" id="WP_180727279.1">
    <property type="nucleotide sequence ID" value="NZ_AP023177.1"/>
</dbReference>
<evidence type="ECO:0000256" key="2">
    <source>
        <dbReference type="ARBA" id="ARBA00023239"/>
    </source>
</evidence>
<keyword evidence="3" id="KW-0808">Transferase</keyword>
<dbReference type="EC" id="4.3.2.7" evidence="1"/>
<dbReference type="GO" id="GO:0005737">
    <property type="term" value="C:cytoplasm"/>
    <property type="evidence" value="ECO:0007669"/>
    <property type="project" value="TreeGrafter"/>
</dbReference>
<dbReference type="Gene3D" id="3.10.490.10">
    <property type="entry name" value="Gamma-glutamyl cyclotransferase-like"/>
    <property type="match status" value="1"/>
</dbReference>
<dbReference type="AlphaFoldDB" id="A0A7I8C349"/>
<proteinExistence type="predicted"/>
<dbReference type="InterPro" id="IPR036568">
    <property type="entry name" value="GGCT-like_sf"/>
</dbReference>
<keyword evidence="4" id="KW-1185">Reference proteome</keyword>
<sequence>MPAKADEDFHETILSRELLVNGTLHSRIAQAAGLGLLWTSEQMRRSLSETMEGIDQSNVWIFAYGSLIWNPIFQVALKRTARIYGYHRGFYLSSVVGRGNPEQPGIMLALDAGGSCDGVVLKIGGDDVQTELELLWKREMLAGSYHPRWVMGRSSEGDVRALTFVANRGAPNYIGRISDEEAARRLMIARGPLGSNLDYVRRTHAGLETHGIHDRNVARLLLACDASQCKGS</sequence>
<dbReference type="Pfam" id="PF04752">
    <property type="entry name" value="ChaC"/>
    <property type="match status" value="1"/>
</dbReference>
<dbReference type="GO" id="GO:0006751">
    <property type="term" value="P:glutathione catabolic process"/>
    <property type="evidence" value="ECO:0007669"/>
    <property type="project" value="InterPro"/>
</dbReference>
<dbReference type="PANTHER" id="PTHR12192:SF2">
    <property type="entry name" value="GLUTATHIONE-SPECIFIC GAMMA-GLUTAMYLCYCLOTRANSFERASE 2"/>
    <property type="match status" value="1"/>
</dbReference>
<dbReference type="KEGG" id="plad:PPGU16_81320"/>
<keyword evidence="3" id="KW-0614">Plasmid</keyword>
<dbReference type="Proteomes" id="UP000510888">
    <property type="component" value="Plasmid PPGU16_p2"/>
</dbReference>
<reference evidence="3 4" key="1">
    <citation type="journal article" date="2020" name="Genes (Basel)">
        <title>Genomic Comparison of Insect Gut Symbionts from Divergent Burkholderia Subclades.</title>
        <authorList>
            <person name="Takeshita K."/>
            <person name="Kikuchi Y."/>
        </authorList>
    </citation>
    <scope>NUCLEOTIDE SEQUENCE [LARGE SCALE GENOMIC DNA]</scope>
    <source>
        <strain evidence="3 4">PGU16</strain>
        <plasmid evidence="3 4">PPGU16_p2</plasmid>
    </source>
</reference>
<evidence type="ECO:0000256" key="1">
    <source>
        <dbReference type="ARBA" id="ARBA00012344"/>
    </source>
</evidence>
<dbReference type="InterPro" id="IPR006840">
    <property type="entry name" value="ChaC"/>
</dbReference>
<protein>
    <recommendedName>
        <fullName evidence="1">glutathione-specific gamma-glutamylcyclotransferase</fullName>
        <ecNumber evidence="1">4.3.2.7</ecNumber>
    </recommendedName>
</protein>
<dbReference type="InterPro" id="IPR013024">
    <property type="entry name" value="GGCT-like"/>
</dbReference>